<name>A0A7W7H1R0_9ACTN</name>
<keyword evidence="3" id="KW-1185">Reference proteome</keyword>
<proteinExistence type="predicted"/>
<feature type="domain" description="SGNH hydrolase-type esterase" evidence="1">
    <location>
        <begin position="6"/>
        <end position="226"/>
    </location>
</feature>
<gene>
    <name evidence="2" type="ORF">BJY16_005849</name>
</gene>
<dbReference type="AlphaFoldDB" id="A0A7W7H1R0"/>
<dbReference type="Gene3D" id="3.40.50.1110">
    <property type="entry name" value="SGNH hydrolase"/>
    <property type="match status" value="1"/>
</dbReference>
<reference evidence="2 3" key="1">
    <citation type="submission" date="2020-08" db="EMBL/GenBank/DDBJ databases">
        <title>Sequencing the genomes of 1000 actinobacteria strains.</title>
        <authorList>
            <person name="Klenk H.-P."/>
        </authorList>
    </citation>
    <scope>NUCLEOTIDE SEQUENCE [LARGE SCALE GENOMIC DNA]</scope>
    <source>
        <strain evidence="2 3">DSM 45809</strain>
    </source>
</reference>
<accession>A0A7W7H1R0</accession>
<dbReference type="CDD" id="cd01823">
    <property type="entry name" value="SEST_like"/>
    <property type="match status" value="1"/>
</dbReference>
<evidence type="ECO:0000313" key="2">
    <source>
        <dbReference type="EMBL" id="MBB4742390.1"/>
    </source>
</evidence>
<dbReference type="InterPro" id="IPR037460">
    <property type="entry name" value="SEST-like"/>
</dbReference>
<evidence type="ECO:0000313" key="3">
    <source>
        <dbReference type="Proteomes" id="UP000546162"/>
    </source>
</evidence>
<protein>
    <submittedName>
        <fullName evidence="2">Lysophospholipase L1-like esterase</fullName>
    </submittedName>
</protein>
<evidence type="ECO:0000259" key="1">
    <source>
        <dbReference type="Pfam" id="PF13472"/>
    </source>
</evidence>
<dbReference type="InterPro" id="IPR036514">
    <property type="entry name" value="SGNH_hydro_sf"/>
</dbReference>
<comment type="caution">
    <text evidence="2">The sequence shown here is derived from an EMBL/GenBank/DDBJ whole genome shotgun (WGS) entry which is preliminary data.</text>
</comment>
<dbReference type="Proteomes" id="UP000546162">
    <property type="component" value="Unassembled WGS sequence"/>
</dbReference>
<organism evidence="2 3">
    <name type="scientific">Actinoplanes octamycinicus</name>
    <dbReference type="NCBI Taxonomy" id="135948"/>
    <lineage>
        <taxon>Bacteria</taxon>
        <taxon>Bacillati</taxon>
        <taxon>Actinomycetota</taxon>
        <taxon>Actinomycetes</taxon>
        <taxon>Micromonosporales</taxon>
        <taxon>Micromonosporaceae</taxon>
        <taxon>Actinoplanes</taxon>
    </lineage>
</organism>
<dbReference type="RefSeq" id="WP_203759235.1">
    <property type="nucleotide sequence ID" value="NZ_BAABFG010000005.1"/>
</dbReference>
<dbReference type="InterPro" id="IPR013830">
    <property type="entry name" value="SGNH_hydro"/>
</dbReference>
<dbReference type="SUPFAM" id="SSF52266">
    <property type="entry name" value="SGNH hydrolase"/>
    <property type="match status" value="1"/>
</dbReference>
<dbReference type="Pfam" id="PF13472">
    <property type="entry name" value="Lipase_GDSL_2"/>
    <property type="match status" value="1"/>
</dbReference>
<dbReference type="GO" id="GO:0016788">
    <property type="term" value="F:hydrolase activity, acting on ester bonds"/>
    <property type="evidence" value="ECO:0007669"/>
    <property type="project" value="InterPro"/>
</dbReference>
<dbReference type="EMBL" id="JACHNB010000001">
    <property type="protein sequence ID" value="MBB4742390.1"/>
    <property type="molecule type" value="Genomic_DNA"/>
</dbReference>
<sequence>MIQYAALGSSFAAGPGLPAGQNYPHRLARLLGADLTDLSVSGATTATILGEQLPGLPTTADLVTVTAGGNDLHYMGSMLYAAWHRVRPRGVAAKMLAAELPDGPVEPTGADVARAAAGLAEIVGRVRERAPRARVLLVDYLTVIGPGTVPGASFAADEIERFRRIQTAVEKAFVLAAAESGAELIAVSQVSREHGLGSAEPWIFPFTTDPATTEGSLHPNPAGMAAVCSTTARALPR</sequence>